<sequence>GLAPLGSGYLNLTGTRSHFWSDLLGDQKQKVSYLPVVFGTHDRSQKTTAPFMKRSATCACAVGTGCKAASCHSRVPTLKMPAP</sequence>
<dbReference type="EMBL" id="CATNWA010016820">
    <property type="protein sequence ID" value="CAI9595659.1"/>
    <property type="molecule type" value="Genomic_DNA"/>
</dbReference>
<dbReference type="Proteomes" id="UP001162483">
    <property type="component" value="Unassembled WGS sequence"/>
</dbReference>
<gene>
    <name evidence="1" type="ORF">SPARVUS_LOCUS11920656</name>
</gene>
<evidence type="ECO:0000313" key="1">
    <source>
        <dbReference type="EMBL" id="CAI9595659.1"/>
    </source>
</evidence>
<proteinExistence type="predicted"/>
<feature type="non-terminal residue" evidence="1">
    <location>
        <position position="1"/>
    </location>
</feature>
<organism evidence="1 2">
    <name type="scientific">Staurois parvus</name>
    <dbReference type="NCBI Taxonomy" id="386267"/>
    <lineage>
        <taxon>Eukaryota</taxon>
        <taxon>Metazoa</taxon>
        <taxon>Chordata</taxon>
        <taxon>Craniata</taxon>
        <taxon>Vertebrata</taxon>
        <taxon>Euteleostomi</taxon>
        <taxon>Amphibia</taxon>
        <taxon>Batrachia</taxon>
        <taxon>Anura</taxon>
        <taxon>Neobatrachia</taxon>
        <taxon>Ranoidea</taxon>
        <taxon>Ranidae</taxon>
        <taxon>Staurois</taxon>
    </lineage>
</organism>
<accession>A0ABN9FF77</accession>
<evidence type="ECO:0000313" key="2">
    <source>
        <dbReference type="Proteomes" id="UP001162483"/>
    </source>
</evidence>
<comment type="caution">
    <text evidence="1">The sequence shown here is derived from an EMBL/GenBank/DDBJ whole genome shotgun (WGS) entry which is preliminary data.</text>
</comment>
<reference evidence="1" key="1">
    <citation type="submission" date="2023-05" db="EMBL/GenBank/DDBJ databases">
        <authorList>
            <person name="Stuckert A."/>
        </authorList>
    </citation>
    <scope>NUCLEOTIDE SEQUENCE</scope>
</reference>
<protein>
    <submittedName>
        <fullName evidence="1">Uncharacterized protein</fullName>
    </submittedName>
</protein>
<name>A0ABN9FF77_9NEOB</name>
<keyword evidence="2" id="KW-1185">Reference proteome</keyword>